<dbReference type="Proteomes" id="UP000283805">
    <property type="component" value="Unassembled WGS sequence"/>
</dbReference>
<evidence type="ECO:0000313" key="1">
    <source>
        <dbReference type="EMBL" id="RKD98257.1"/>
    </source>
</evidence>
<reference evidence="1 2" key="1">
    <citation type="submission" date="2018-09" db="EMBL/GenBank/DDBJ databases">
        <title>Genomic Encyclopedia of Archaeal and Bacterial Type Strains, Phase II (KMG-II): from individual species to whole genera.</title>
        <authorList>
            <person name="Goeker M."/>
        </authorList>
    </citation>
    <scope>NUCLEOTIDE SEQUENCE [LARGE SCALE GENOMIC DNA]</scope>
    <source>
        <strain evidence="1 2">DSM 13151</strain>
    </source>
</reference>
<proteinExistence type="predicted"/>
<comment type="caution">
    <text evidence="1">The sequence shown here is derived from an EMBL/GenBank/DDBJ whole genome shotgun (WGS) entry which is preliminary data.</text>
</comment>
<accession>A0A3R7EHZ0</accession>
<name>A0A3R7EHZ0_9EURY</name>
<dbReference type="EMBL" id="RAPO01000001">
    <property type="protein sequence ID" value="RKD98257.1"/>
    <property type="molecule type" value="Genomic_DNA"/>
</dbReference>
<organism evidence="1 2">
    <name type="scientific">Halopiger aswanensis</name>
    <dbReference type="NCBI Taxonomy" id="148449"/>
    <lineage>
        <taxon>Archaea</taxon>
        <taxon>Methanobacteriati</taxon>
        <taxon>Methanobacteriota</taxon>
        <taxon>Stenosarchaea group</taxon>
        <taxon>Halobacteria</taxon>
        <taxon>Halobacteriales</taxon>
        <taxon>Natrialbaceae</taxon>
        <taxon>Halopiger</taxon>
    </lineage>
</organism>
<evidence type="ECO:0000313" key="2">
    <source>
        <dbReference type="Proteomes" id="UP000283805"/>
    </source>
</evidence>
<gene>
    <name evidence="1" type="ORF">ATJ93_1262</name>
</gene>
<protein>
    <submittedName>
        <fullName evidence="1">Uncharacterized protein</fullName>
    </submittedName>
</protein>
<dbReference type="AlphaFoldDB" id="A0A3R7EHZ0"/>
<sequence>MTLLRSFRLVPTDDRAASRSHRRISARRRGSEYEPQFPRYWRKQHQNCCNGLGTHRARRHRVPSPARSGCIVIGHARLRDSSPRRFGSRRTELRAAGGERGVPLVDEVLEAIRIPMREHRRCAGGTRRPLRRCLGCNGRTRGRGRRCRSLSSGFGCRFGVGSGLSLGSSVGSCRHVGRVRDRVVVYECADRRRAMQTLLGVSGLLRVRVRPTSVPAATGSSIIKVHVL</sequence>
<keyword evidence="2" id="KW-1185">Reference proteome</keyword>